<dbReference type="AlphaFoldDB" id="A0A5C6B2R3"/>
<proteinExistence type="predicted"/>
<accession>A0A5C6B2R3</accession>
<dbReference type="EMBL" id="SJPN01000003">
    <property type="protein sequence ID" value="TWU04724.1"/>
    <property type="molecule type" value="Genomic_DNA"/>
</dbReference>
<feature type="region of interest" description="Disordered" evidence="1">
    <location>
        <begin position="14"/>
        <end position="33"/>
    </location>
</feature>
<sequence length="33" mass="3344">MGASLGHLVGSLIRDGLNDGNAASRIIPHQDAS</sequence>
<organism evidence="2 3">
    <name type="scientific">Stieleria varia</name>
    <dbReference type="NCBI Taxonomy" id="2528005"/>
    <lineage>
        <taxon>Bacteria</taxon>
        <taxon>Pseudomonadati</taxon>
        <taxon>Planctomycetota</taxon>
        <taxon>Planctomycetia</taxon>
        <taxon>Pirellulales</taxon>
        <taxon>Pirellulaceae</taxon>
        <taxon>Stieleria</taxon>
    </lineage>
</organism>
<name>A0A5C6B2R3_9BACT</name>
<gene>
    <name evidence="2" type="ORF">Pla52n_27670</name>
</gene>
<evidence type="ECO:0000256" key="1">
    <source>
        <dbReference type="SAM" id="MobiDB-lite"/>
    </source>
</evidence>
<protein>
    <submittedName>
        <fullName evidence="2">Uncharacterized protein</fullName>
    </submittedName>
</protein>
<evidence type="ECO:0000313" key="3">
    <source>
        <dbReference type="Proteomes" id="UP000320176"/>
    </source>
</evidence>
<comment type="caution">
    <text evidence="2">The sequence shown here is derived from an EMBL/GenBank/DDBJ whole genome shotgun (WGS) entry which is preliminary data.</text>
</comment>
<evidence type="ECO:0000313" key="2">
    <source>
        <dbReference type="EMBL" id="TWU04724.1"/>
    </source>
</evidence>
<dbReference type="Proteomes" id="UP000320176">
    <property type="component" value="Unassembled WGS sequence"/>
</dbReference>
<reference evidence="2 3" key="1">
    <citation type="submission" date="2019-02" db="EMBL/GenBank/DDBJ databases">
        <title>Deep-cultivation of Planctomycetes and their phenomic and genomic characterization uncovers novel biology.</title>
        <authorList>
            <person name="Wiegand S."/>
            <person name="Jogler M."/>
            <person name="Boedeker C."/>
            <person name="Pinto D."/>
            <person name="Vollmers J."/>
            <person name="Rivas-Marin E."/>
            <person name="Kohn T."/>
            <person name="Peeters S.H."/>
            <person name="Heuer A."/>
            <person name="Rast P."/>
            <person name="Oberbeckmann S."/>
            <person name="Bunk B."/>
            <person name="Jeske O."/>
            <person name="Meyerdierks A."/>
            <person name="Storesund J.E."/>
            <person name="Kallscheuer N."/>
            <person name="Luecker S."/>
            <person name="Lage O.M."/>
            <person name="Pohl T."/>
            <person name="Merkel B.J."/>
            <person name="Hornburger P."/>
            <person name="Mueller R.-W."/>
            <person name="Bruemmer F."/>
            <person name="Labrenz M."/>
            <person name="Spormann A.M."/>
            <person name="Op Den Camp H."/>
            <person name="Overmann J."/>
            <person name="Amann R."/>
            <person name="Jetten M.S.M."/>
            <person name="Mascher T."/>
            <person name="Medema M.H."/>
            <person name="Devos D.P."/>
            <person name="Kaster A.-K."/>
            <person name="Ovreas L."/>
            <person name="Rohde M."/>
            <person name="Galperin M.Y."/>
            <person name="Jogler C."/>
        </authorList>
    </citation>
    <scope>NUCLEOTIDE SEQUENCE [LARGE SCALE GENOMIC DNA]</scope>
    <source>
        <strain evidence="2 3">Pla52n</strain>
    </source>
</reference>
<keyword evidence="3" id="KW-1185">Reference proteome</keyword>